<keyword evidence="3" id="KW-1185">Reference proteome</keyword>
<organism evidence="2 3">
    <name type="scientific">Vanrija pseudolonga</name>
    <dbReference type="NCBI Taxonomy" id="143232"/>
    <lineage>
        <taxon>Eukaryota</taxon>
        <taxon>Fungi</taxon>
        <taxon>Dikarya</taxon>
        <taxon>Basidiomycota</taxon>
        <taxon>Agaricomycotina</taxon>
        <taxon>Tremellomycetes</taxon>
        <taxon>Trichosporonales</taxon>
        <taxon>Trichosporonaceae</taxon>
        <taxon>Vanrija</taxon>
    </lineage>
</organism>
<dbReference type="Proteomes" id="UP000827549">
    <property type="component" value="Chromosome 2"/>
</dbReference>
<dbReference type="PANTHER" id="PTHR48079">
    <property type="entry name" value="PROTEIN YEEZ"/>
    <property type="match status" value="1"/>
</dbReference>
<dbReference type="GO" id="GO:0005737">
    <property type="term" value="C:cytoplasm"/>
    <property type="evidence" value="ECO:0007669"/>
    <property type="project" value="TreeGrafter"/>
</dbReference>
<dbReference type="AlphaFoldDB" id="A0AAF1BK76"/>
<dbReference type="InterPro" id="IPR051783">
    <property type="entry name" value="NAD(P)-dependent_oxidoreduct"/>
</dbReference>
<name>A0AAF1BK76_9TREE</name>
<feature type="domain" description="NAD-dependent epimerase/dehydratase" evidence="1">
    <location>
        <begin position="298"/>
        <end position="493"/>
    </location>
</feature>
<dbReference type="EMBL" id="CP086715">
    <property type="protein sequence ID" value="WOO79289.1"/>
    <property type="molecule type" value="Genomic_DNA"/>
</dbReference>
<reference evidence="2" key="1">
    <citation type="submission" date="2023-10" db="EMBL/GenBank/DDBJ databases">
        <authorList>
            <person name="Noh H."/>
        </authorList>
    </citation>
    <scope>NUCLEOTIDE SEQUENCE</scope>
    <source>
        <strain evidence="2">DUCC4014</strain>
    </source>
</reference>
<dbReference type="InterPro" id="IPR001509">
    <property type="entry name" value="Epimerase_deHydtase"/>
</dbReference>
<dbReference type="InterPro" id="IPR036291">
    <property type="entry name" value="NAD(P)-bd_dom_sf"/>
</dbReference>
<dbReference type="RefSeq" id="XP_062625321.1">
    <property type="nucleotide sequence ID" value="XM_062769337.1"/>
</dbReference>
<dbReference type="Pfam" id="PF01370">
    <property type="entry name" value="Epimerase"/>
    <property type="match status" value="2"/>
</dbReference>
<dbReference type="PANTHER" id="PTHR48079:SF9">
    <property type="entry name" value="PUTATIVE-RELATED"/>
    <property type="match status" value="1"/>
</dbReference>
<sequence length="579" mass="60140">MKVFLTGASGYIGSNLTRELVAHGHSVTGLVRSEASAAIVAKNGGTAVLGSGDPKTDLPLIVAQARAHDATYHLAFDHSFTDFLGACADERAVVDSVAAAYEGTDKVLVMTSGTLLGAHIIPFTEADSSAGSHNPRAATEATAEAWAAKGNRVAIVRLPPITHGGDLGAGGFIHRIIRACREGGAAAIIGDGGNRWPAVQVADAVAVYRGALGAEPGHILRLHPIADEGNRVADIMGLIAAHEGIEVNSVTPEAAVAQFGFIGHLLGLDNLVTSKITRETLGWTPTQPGLLDELRAGNHGYAVTGLVRSESSAAKVKANGATPIIGSTTDLELVSKSAAAADATIHTAFDHSWRDIAAACAEDRAAIGAIGSAYEGTGKTFIISSVATLGVLHPTFTEKDEGGPGAVNPRFFSERVAESFAAKGTRPVIIRIAPLVQGPDLASSSFFLSLLKKAKESGVAATVNGGKARWSSVHVADIAPLFRIALEKKGTAGQFERYHAVGDNGVPVKEIVDVIGEKLNIPVTDLTGDDAFKHYGILGKLIGLDNPIENSVTIEQTGWSPKQPNVLEALKAGKYFDQL</sequence>
<accession>A0AAF1BK76</accession>
<dbReference type="SUPFAM" id="SSF51735">
    <property type="entry name" value="NAD(P)-binding Rossmann-fold domains"/>
    <property type="match status" value="2"/>
</dbReference>
<dbReference type="GO" id="GO:0004029">
    <property type="term" value="F:aldehyde dehydrogenase (NAD+) activity"/>
    <property type="evidence" value="ECO:0007669"/>
    <property type="project" value="TreeGrafter"/>
</dbReference>
<dbReference type="Gene3D" id="3.40.50.720">
    <property type="entry name" value="NAD(P)-binding Rossmann-like Domain"/>
    <property type="match status" value="2"/>
</dbReference>
<feature type="domain" description="NAD-dependent epimerase/dehydratase" evidence="1">
    <location>
        <begin position="3"/>
        <end position="213"/>
    </location>
</feature>
<evidence type="ECO:0000313" key="2">
    <source>
        <dbReference type="EMBL" id="WOO79289.1"/>
    </source>
</evidence>
<evidence type="ECO:0000313" key="3">
    <source>
        <dbReference type="Proteomes" id="UP000827549"/>
    </source>
</evidence>
<gene>
    <name evidence="2" type="primary">SPBC2A9.02_0</name>
    <name evidence="2" type="ORF">LOC62_02G002819</name>
</gene>
<protein>
    <submittedName>
        <fullName evidence="2">Purtative protein</fullName>
    </submittedName>
</protein>
<dbReference type="GeneID" id="87806066"/>
<evidence type="ECO:0000259" key="1">
    <source>
        <dbReference type="Pfam" id="PF01370"/>
    </source>
</evidence>
<proteinExistence type="predicted"/>